<evidence type="ECO:0000256" key="11">
    <source>
        <dbReference type="RuleBase" id="RU003357"/>
    </source>
</evidence>
<keyword evidence="3 10" id="KW-1134">Transmembrane beta strand</keyword>
<evidence type="ECO:0000256" key="8">
    <source>
        <dbReference type="ARBA" id="ARBA00023136"/>
    </source>
</evidence>
<dbReference type="Pfam" id="PF07715">
    <property type="entry name" value="Plug"/>
    <property type="match status" value="1"/>
</dbReference>
<evidence type="ECO:0000256" key="10">
    <source>
        <dbReference type="PROSITE-ProRule" id="PRU01360"/>
    </source>
</evidence>
<protein>
    <submittedName>
        <fullName evidence="16">Vitamin B12 transporter</fullName>
    </submittedName>
</protein>
<keyword evidence="8 10" id="KW-0472">Membrane</keyword>
<dbReference type="Gene3D" id="2.40.170.20">
    <property type="entry name" value="TonB-dependent receptor, beta-barrel domain"/>
    <property type="match status" value="1"/>
</dbReference>
<name>A0A1G7M500_9PROT</name>
<feature type="region of interest" description="Disordered" evidence="12">
    <location>
        <begin position="260"/>
        <end position="280"/>
    </location>
</feature>
<reference evidence="16 17" key="1">
    <citation type="submission" date="2016-10" db="EMBL/GenBank/DDBJ databases">
        <authorList>
            <person name="de Groot N.N."/>
        </authorList>
    </citation>
    <scope>NUCLEOTIDE SEQUENCE [LARGE SCALE GENOMIC DNA]</scope>
    <source>
        <strain evidence="16 17">DSM 25584</strain>
    </source>
</reference>
<evidence type="ECO:0000259" key="15">
    <source>
        <dbReference type="Pfam" id="PF07715"/>
    </source>
</evidence>
<dbReference type="RefSeq" id="WP_090018485.1">
    <property type="nucleotide sequence ID" value="NZ_FNCE01000001.1"/>
</dbReference>
<keyword evidence="9 10" id="KW-0998">Cell outer membrane</keyword>
<sequence>MRFQSRQVHGLPLTAAAAGVALTATALSPDPAAAQEQLQEIVVTPTRTPTSIERVGTSVSVIDRRTIEDRQYRTVGEALRSVPGLRMVQQGPRGTATSIFMRGANSNQTLVLLDGQRIADPSTPAGAFDFGGLTTENVQRIEVVRGAQSSLYGSGAIGGVVNIITREAKQDGVRGGIRAEAGTRETIDGSAELRGRSGEVSFAATLSGVDTDGDTVTPARLRPGGAGSEDDGHRQVKGTARLGVDLTERLELSIYGEISDSRTELDTSPEDPNSEGETRRYITNAELAGSFWDGRYRPTVRVSYSDFTRDDTNRPDALSQTETDTRNEGSRAGLSLENELDVHADHTLVFGASVREESFEASGFRDFGGLRQTLQSDADATTAAAYVQDVFQLTERLSGTVGVRFDKPEDFDGQATWHLAPSYTIPATGTRLKASVGTGFKTPSLFQRFGFTPTNTGTAFRGNPNLDAEESFSWEIGVEQRVLDERVRAGVTYFQSDVDDGVVTVFDANFNSTTVNNEDLDIQGVESFLAVTPVPALNVRVDHTYLDAENADTGQRLVRRPRHKLNLEARWQPGARWTLTGGLRAIAGGTDIGFTGGRVDLDDHVVARAAARYRLNDRVALTARVENLTDTDYEVADGFKGPGVEGFVGTRVSF</sequence>
<dbReference type="GO" id="GO:0015344">
    <property type="term" value="F:siderophore uptake transmembrane transporter activity"/>
    <property type="evidence" value="ECO:0007669"/>
    <property type="project" value="TreeGrafter"/>
</dbReference>
<evidence type="ECO:0000256" key="9">
    <source>
        <dbReference type="ARBA" id="ARBA00023237"/>
    </source>
</evidence>
<evidence type="ECO:0000256" key="1">
    <source>
        <dbReference type="ARBA" id="ARBA00004571"/>
    </source>
</evidence>
<keyword evidence="4 10" id="KW-0812">Transmembrane</keyword>
<evidence type="ECO:0000256" key="12">
    <source>
        <dbReference type="SAM" id="MobiDB-lite"/>
    </source>
</evidence>
<keyword evidence="7 11" id="KW-0798">TonB box</keyword>
<evidence type="ECO:0000256" key="3">
    <source>
        <dbReference type="ARBA" id="ARBA00022452"/>
    </source>
</evidence>
<feature type="domain" description="TonB-dependent receptor-like beta-barrel" evidence="14">
    <location>
        <begin position="262"/>
        <end position="628"/>
    </location>
</feature>
<feature type="region of interest" description="Disordered" evidence="12">
    <location>
        <begin position="306"/>
        <end position="337"/>
    </location>
</feature>
<feature type="domain" description="TonB-dependent receptor plug" evidence="15">
    <location>
        <begin position="53"/>
        <end position="160"/>
    </location>
</feature>
<evidence type="ECO:0000256" key="2">
    <source>
        <dbReference type="ARBA" id="ARBA00022448"/>
    </source>
</evidence>
<evidence type="ECO:0000256" key="13">
    <source>
        <dbReference type="SAM" id="SignalP"/>
    </source>
</evidence>
<comment type="similarity">
    <text evidence="10 11">Belongs to the TonB-dependent receptor family.</text>
</comment>
<keyword evidence="6" id="KW-0406">Ion transport</keyword>
<feature type="chain" id="PRO_5011672423" evidence="13">
    <location>
        <begin position="27"/>
        <end position="654"/>
    </location>
</feature>
<evidence type="ECO:0000256" key="7">
    <source>
        <dbReference type="ARBA" id="ARBA00023077"/>
    </source>
</evidence>
<dbReference type="PANTHER" id="PTHR30069">
    <property type="entry name" value="TONB-DEPENDENT OUTER MEMBRANE RECEPTOR"/>
    <property type="match status" value="1"/>
</dbReference>
<evidence type="ECO:0000256" key="6">
    <source>
        <dbReference type="ARBA" id="ARBA00023065"/>
    </source>
</evidence>
<organism evidence="16 17">
    <name type="scientific">Limimonas halophila</name>
    <dbReference type="NCBI Taxonomy" id="1082479"/>
    <lineage>
        <taxon>Bacteria</taxon>
        <taxon>Pseudomonadati</taxon>
        <taxon>Pseudomonadota</taxon>
        <taxon>Alphaproteobacteria</taxon>
        <taxon>Rhodospirillales</taxon>
        <taxon>Rhodovibrionaceae</taxon>
        <taxon>Limimonas</taxon>
    </lineage>
</organism>
<keyword evidence="17" id="KW-1185">Reference proteome</keyword>
<dbReference type="Gene3D" id="2.170.130.10">
    <property type="entry name" value="TonB-dependent receptor, plug domain"/>
    <property type="match status" value="1"/>
</dbReference>
<comment type="subcellular location">
    <subcellularLocation>
        <location evidence="1 10">Cell outer membrane</location>
        <topology evidence="1 10">Multi-pass membrane protein</topology>
    </subcellularLocation>
</comment>
<dbReference type="InterPro" id="IPR000531">
    <property type="entry name" value="Beta-barrel_TonB"/>
</dbReference>
<evidence type="ECO:0000256" key="5">
    <source>
        <dbReference type="ARBA" id="ARBA00022729"/>
    </source>
</evidence>
<dbReference type="InterPro" id="IPR012910">
    <property type="entry name" value="Plug_dom"/>
</dbReference>
<evidence type="ECO:0000313" key="16">
    <source>
        <dbReference type="EMBL" id="SDF56300.1"/>
    </source>
</evidence>
<dbReference type="Pfam" id="PF00593">
    <property type="entry name" value="TonB_dep_Rec_b-barrel"/>
    <property type="match status" value="1"/>
</dbReference>
<dbReference type="CDD" id="cd01347">
    <property type="entry name" value="ligand_gated_channel"/>
    <property type="match status" value="1"/>
</dbReference>
<dbReference type="SUPFAM" id="SSF56935">
    <property type="entry name" value="Porins"/>
    <property type="match status" value="1"/>
</dbReference>
<dbReference type="GO" id="GO:0044718">
    <property type="term" value="P:siderophore transmembrane transport"/>
    <property type="evidence" value="ECO:0007669"/>
    <property type="project" value="TreeGrafter"/>
</dbReference>
<dbReference type="AlphaFoldDB" id="A0A1G7M500"/>
<gene>
    <name evidence="16" type="ORF">SAMN05216241_101469</name>
</gene>
<dbReference type="InterPro" id="IPR039426">
    <property type="entry name" value="TonB-dep_rcpt-like"/>
</dbReference>
<feature type="signal peptide" evidence="13">
    <location>
        <begin position="1"/>
        <end position="26"/>
    </location>
</feature>
<dbReference type="EMBL" id="FNCE01000001">
    <property type="protein sequence ID" value="SDF56300.1"/>
    <property type="molecule type" value="Genomic_DNA"/>
</dbReference>
<keyword evidence="2 10" id="KW-0813">Transport</keyword>
<proteinExistence type="inferred from homology"/>
<dbReference type="InterPro" id="IPR037066">
    <property type="entry name" value="Plug_dom_sf"/>
</dbReference>
<dbReference type="PROSITE" id="PS52016">
    <property type="entry name" value="TONB_DEPENDENT_REC_3"/>
    <property type="match status" value="1"/>
</dbReference>
<evidence type="ECO:0000256" key="4">
    <source>
        <dbReference type="ARBA" id="ARBA00022692"/>
    </source>
</evidence>
<dbReference type="InterPro" id="IPR036942">
    <property type="entry name" value="Beta-barrel_TonB_sf"/>
</dbReference>
<evidence type="ECO:0000313" key="17">
    <source>
        <dbReference type="Proteomes" id="UP000199415"/>
    </source>
</evidence>
<evidence type="ECO:0000259" key="14">
    <source>
        <dbReference type="Pfam" id="PF00593"/>
    </source>
</evidence>
<dbReference type="PANTHER" id="PTHR30069:SF53">
    <property type="entry name" value="COLICIN I RECEPTOR-RELATED"/>
    <property type="match status" value="1"/>
</dbReference>
<keyword evidence="5 13" id="KW-0732">Signal</keyword>
<dbReference type="STRING" id="1082479.SAMN05216241_101469"/>
<dbReference type="GO" id="GO:0009279">
    <property type="term" value="C:cell outer membrane"/>
    <property type="evidence" value="ECO:0007669"/>
    <property type="project" value="UniProtKB-SubCell"/>
</dbReference>
<accession>A0A1G7M500</accession>
<dbReference type="Proteomes" id="UP000199415">
    <property type="component" value="Unassembled WGS sequence"/>
</dbReference>
<dbReference type="OrthoDB" id="9760333at2"/>